<protein>
    <recommendedName>
        <fullName evidence="2">SUI1 domain-containing protein</fullName>
    </recommendedName>
</protein>
<dbReference type="SUPFAM" id="SSF55159">
    <property type="entry name" value="eIF1-like"/>
    <property type="match status" value="1"/>
</dbReference>
<dbReference type="PANTHER" id="PTHR12217">
    <property type="entry name" value="EUKARYOTIC TRANSLATION INITIATION FACTOR 2D"/>
    <property type="match status" value="1"/>
</dbReference>
<comment type="caution">
    <text evidence="3">The sequence shown here is derived from an EMBL/GenBank/DDBJ whole genome shotgun (WGS) entry which is preliminary data.</text>
</comment>
<dbReference type="InterPro" id="IPR015947">
    <property type="entry name" value="PUA-like_sf"/>
</dbReference>
<dbReference type="InterPro" id="IPR039757">
    <property type="entry name" value="EIF2D"/>
</dbReference>
<organism evidence="3 4">
    <name type="scientific">Cyanidium caldarium</name>
    <name type="common">Red alga</name>
    <dbReference type="NCBI Taxonomy" id="2771"/>
    <lineage>
        <taxon>Eukaryota</taxon>
        <taxon>Rhodophyta</taxon>
        <taxon>Bangiophyceae</taxon>
        <taxon>Cyanidiales</taxon>
        <taxon>Cyanidiaceae</taxon>
        <taxon>Cyanidium</taxon>
    </lineage>
</organism>
<dbReference type="Pfam" id="PF25304">
    <property type="entry name" value="WHD_eIF2D"/>
    <property type="match status" value="1"/>
</dbReference>
<dbReference type="Proteomes" id="UP001301350">
    <property type="component" value="Unassembled WGS sequence"/>
</dbReference>
<dbReference type="Pfam" id="PF17832">
    <property type="entry name" value="Pre-PUA"/>
    <property type="match status" value="1"/>
</dbReference>
<dbReference type="EMBL" id="JANCYW010000010">
    <property type="protein sequence ID" value="KAK4536910.1"/>
    <property type="molecule type" value="Genomic_DNA"/>
</dbReference>
<dbReference type="InterPro" id="IPR001950">
    <property type="entry name" value="SUI1"/>
</dbReference>
<dbReference type="Gene3D" id="3.10.400.20">
    <property type="match status" value="1"/>
</dbReference>
<dbReference type="InterPro" id="IPR036877">
    <property type="entry name" value="SUI1_dom_sf"/>
</dbReference>
<feature type="domain" description="SUI1" evidence="2">
    <location>
        <begin position="495"/>
        <end position="573"/>
    </location>
</feature>
<dbReference type="InterPro" id="IPR039759">
    <property type="entry name" value="eIF2D_SUI1"/>
</dbReference>
<dbReference type="GO" id="GO:0003723">
    <property type="term" value="F:RNA binding"/>
    <property type="evidence" value="ECO:0007669"/>
    <property type="project" value="InterPro"/>
</dbReference>
<dbReference type="InterPro" id="IPR057429">
    <property type="entry name" value="WH_eIF2D"/>
</dbReference>
<evidence type="ECO:0000259" key="2">
    <source>
        <dbReference type="PROSITE" id="PS50296"/>
    </source>
</evidence>
<dbReference type="InterPro" id="IPR048248">
    <property type="entry name" value="PUA_eIF2d-like"/>
</dbReference>
<dbReference type="InterPro" id="IPR048247">
    <property type="entry name" value="eIF2D_N"/>
</dbReference>
<dbReference type="CDD" id="cd21156">
    <property type="entry name" value="PUA_eIF2d-like"/>
    <property type="match status" value="1"/>
</dbReference>
<dbReference type="AlphaFoldDB" id="A0AAV9IXU1"/>
<dbReference type="Gene3D" id="3.30.780.10">
    <property type="entry name" value="SUI1-like domain"/>
    <property type="match status" value="1"/>
</dbReference>
<sequence>MVVWKRAEVSASNPVRSSDVRKLRQELQTQHGDWIRDEDVEALLPASKSTNFTLAKVSSPKATVYLVDGEPILFQLSKSDALLPTVYALWRVPHWPCLETIGEVSKFLLSGADLMGPGVFRDGSVDEWEEHQVRAVRVRGNRYPFAVGHTACSSRSLRSTEKGKALVVEHLVGDALWELGSRALPNDGFRLGEAILPAEEEEEQEEERAPVGDGDAPMVAAAAAAVAPDAAADGDGDEAMEALAESLPSKIDLTEATPPSSDMSPDELLLHCFLQALTTHPEVPLPIDASKFYMECVVPARPPGTTLDVKATSYKKLGGFLKAMAKRKLIKIKDQRGVILLAEVDRSHELLRSFQPSRQSAANATTAAARDNGNGTAANAIRVQEWLKPRAAQQALFQQAPDMERIAEAPAGMYTAEEVAHVVEQHVRQQGLGGGQSGVVRLDEVLRESVRRSGGTPPDELSWAELKRAVTDAMEVHHCIGEGGRLHRGRAEPVRIIVEDRQGGRKHVTRIQRVSAYGIDDQAFATDAQRKFAAAATVAEIPGSAKKGGTAATEVVIQGAFAEEMHEFLCREYGVPRKWCDVSDKRKKRVK</sequence>
<dbReference type="CDD" id="cd11610">
    <property type="entry name" value="eIF2D_N"/>
    <property type="match status" value="1"/>
</dbReference>
<keyword evidence="1" id="KW-0963">Cytoplasm</keyword>
<dbReference type="InterPro" id="IPR041366">
    <property type="entry name" value="Pre-PUA"/>
</dbReference>
<evidence type="ECO:0000313" key="4">
    <source>
        <dbReference type="Proteomes" id="UP001301350"/>
    </source>
</evidence>
<gene>
    <name evidence="3" type="ORF">CDCA_CDCA10G2935</name>
</gene>
<dbReference type="PANTHER" id="PTHR12217:SF4">
    <property type="entry name" value="EUKARYOTIC TRANSLATION INITIATION FACTOR 2D"/>
    <property type="match status" value="1"/>
</dbReference>
<evidence type="ECO:0000256" key="1">
    <source>
        <dbReference type="ARBA" id="ARBA00022490"/>
    </source>
</evidence>
<name>A0AAV9IXU1_CYACA</name>
<dbReference type="GO" id="GO:0003743">
    <property type="term" value="F:translation initiation factor activity"/>
    <property type="evidence" value="ECO:0007669"/>
    <property type="project" value="InterPro"/>
</dbReference>
<dbReference type="GO" id="GO:0001731">
    <property type="term" value="P:formation of translation preinitiation complex"/>
    <property type="evidence" value="ECO:0007669"/>
    <property type="project" value="InterPro"/>
</dbReference>
<reference evidence="3 4" key="1">
    <citation type="submission" date="2022-07" db="EMBL/GenBank/DDBJ databases">
        <title>Genome-wide signatures of adaptation to extreme environments.</title>
        <authorList>
            <person name="Cho C.H."/>
            <person name="Yoon H.S."/>
        </authorList>
    </citation>
    <scope>NUCLEOTIDE SEQUENCE [LARGE SCALE GENOMIC DNA]</scope>
    <source>
        <strain evidence="3 4">DBV 063 E5</strain>
    </source>
</reference>
<dbReference type="PROSITE" id="PS50296">
    <property type="entry name" value="SUI1"/>
    <property type="match status" value="1"/>
</dbReference>
<proteinExistence type="predicted"/>
<keyword evidence="4" id="KW-1185">Reference proteome</keyword>
<dbReference type="Pfam" id="PF26292">
    <property type="entry name" value="PUA_elF2D"/>
    <property type="match status" value="1"/>
</dbReference>
<dbReference type="CDD" id="cd11608">
    <property type="entry name" value="eIF2D_C"/>
    <property type="match status" value="1"/>
</dbReference>
<dbReference type="Pfam" id="PF01253">
    <property type="entry name" value="SUI1"/>
    <property type="match status" value="1"/>
</dbReference>
<evidence type="ECO:0000313" key="3">
    <source>
        <dbReference type="EMBL" id="KAK4536910.1"/>
    </source>
</evidence>
<dbReference type="InterPro" id="IPR004521">
    <property type="entry name" value="Uncharacterised_CHP00451"/>
</dbReference>
<accession>A0AAV9IXU1</accession>
<dbReference type="PROSITE" id="PS50890">
    <property type="entry name" value="PUA"/>
    <property type="match status" value="1"/>
</dbReference>
<dbReference type="SUPFAM" id="SSF88697">
    <property type="entry name" value="PUA domain-like"/>
    <property type="match status" value="1"/>
</dbReference>
<dbReference type="NCBIfam" id="TIGR00451">
    <property type="entry name" value="unchar_dom_2"/>
    <property type="match status" value="1"/>
</dbReference>